<sequence length="386" mass="39953">MAALLALWLGHSALATPAAADPSDLARQAARALNDATAALQDARSAEDRVAALTRTLSGFEDGLAALRTSLRTVTLRETALERQFTAQSEELARLLGMLMAVERTGGSQNGGPQILLHPAGPLGTARAGMMLADLTPAMAARVAELRNDLEELQALHAVQNTALAALQTGMETVQDARSDLGLALSERSDLPRRLTDDPVTLAVLLAGSDTLDTFARQLAATTVLGDVPAPAPFAQMRGTLPLPVRGTLLRGAGQPDAAGIARPGILIATAPGALVTTPVAATIRYAGPLLDYGNVIITEPDQGYLMILGGMEQAYGSAGDVLEAGAPLGFMPQPQPATGSAPGDTDTTAGMPLLQQGNRSETLYVELRSDGNTVDPADWFALSGE</sequence>
<name>A0A1H2RL83_9RHOB</name>
<reference evidence="4 5" key="1">
    <citation type="submission" date="2016-10" db="EMBL/GenBank/DDBJ databases">
        <authorList>
            <person name="de Groot N.N."/>
        </authorList>
    </citation>
    <scope>NUCLEOTIDE SEQUENCE [LARGE SCALE GENOMIC DNA]</scope>
    <source>
        <strain evidence="4 5">CGMCC 1.8894</strain>
    </source>
</reference>
<feature type="chain" id="PRO_5011684760" evidence="2">
    <location>
        <begin position="21"/>
        <end position="386"/>
    </location>
</feature>
<proteinExistence type="predicted"/>
<dbReference type="Gene3D" id="2.70.70.10">
    <property type="entry name" value="Glucose Permease (Domain IIA)"/>
    <property type="match status" value="1"/>
</dbReference>
<gene>
    <name evidence="4" type="ORF">SAMN04488238_101355</name>
</gene>
<dbReference type="InterPro" id="IPR016047">
    <property type="entry name" value="M23ase_b-sheet_dom"/>
</dbReference>
<dbReference type="Pfam" id="PF01551">
    <property type="entry name" value="Peptidase_M23"/>
    <property type="match status" value="1"/>
</dbReference>
<organism evidence="4 5">
    <name type="scientific">Roseicitreum antarcticum</name>
    <dbReference type="NCBI Taxonomy" id="564137"/>
    <lineage>
        <taxon>Bacteria</taxon>
        <taxon>Pseudomonadati</taxon>
        <taxon>Pseudomonadota</taxon>
        <taxon>Alphaproteobacteria</taxon>
        <taxon>Rhodobacterales</taxon>
        <taxon>Paracoccaceae</taxon>
        <taxon>Roseicitreum</taxon>
    </lineage>
</organism>
<keyword evidence="5" id="KW-1185">Reference proteome</keyword>
<feature type="signal peptide" evidence="2">
    <location>
        <begin position="1"/>
        <end position="20"/>
    </location>
</feature>
<feature type="region of interest" description="Disordered" evidence="1">
    <location>
        <begin position="332"/>
        <end position="356"/>
    </location>
</feature>
<dbReference type="EMBL" id="FNOM01000001">
    <property type="protein sequence ID" value="SDW20243.1"/>
    <property type="molecule type" value="Genomic_DNA"/>
</dbReference>
<feature type="domain" description="M23ase beta-sheet core" evidence="3">
    <location>
        <begin position="264"/>
        <end position="340"/>
    </location>
</feature>
<accession>A0A1H2RL83</accession>
<dbReference type="AlphaFoldDB" id="A0A1H2RL83"/>
<evidence type="ECO:0000313" key="5">
    <source>
        <dbReference type="Proteomes" id="UP000198539"/>
    </source>
</evidence>
<dbReference type="SUPFAM" id="SSF51261">
    <property type="entry name" value="Duplicated hybrid motif"/>
    <property type="match status" value="1"/>
</dbReference>
<evidence type="ECO:0000256" key="2">
    <source>
        <dbReference type="SAM" id="SignalP"/>
    </source>
</evidence>
<dbReference type="STRING" id="564137.SAMN04488238_101355"/>
<dbReference type="CDD" id="cd12797">
    <property type="entry name" value="M23_peptidase"/>
    <property type="match status" value="1"/>
</dbReference>
<dbReference type="GO" id="GO:0016787">
    <property type="term" value="F:hydrolase activity"/>
    <property type="evidence" value="ECO:0007669"/>
    <property type="project" value="UniProtKB-KW"/>
</dbReference>
<evidence type="ECO:0000259" key="3">
    <source>
        <dbReference type="Pfam" id="PF01551"/>
    </source>
</evidence>
<dbReference type="InterPro" id="IPR011055">
    <property type="entry name" value="Dup_hybrid_motif"/>
</dbReference>
<dbReference type="Proteomes" id="UP000198539">
    <property type="component" value="Unassembled WGS sequence"/>
</dbReference>
<dbReference type="RefSeq" id="WP_223814162.1">
    <property type="nucleotide sequence ID" value="NZ_CP061498.1"/>
</dbReference>
<evidence type="ECO:0000256" key="1">
    <source>
        <dbReference type="SAM" id="MobiDB-lite"/>
    </source>
</evidence>
<keyword evidence="4" id="KW-0378">Hydrolase</keyword>
<protein>
    <submittedName>
        <fullName evidence="4">Septal ring factor EnvC, activator of murein hydrolases AmiA and AmiB</fullName>
    </submittedName>
</protein>
<keyword evidence="2" id="KW-0732">Signal</keyword>
<evidence type="ECO:0000313" key="4">
    <source>
        <dbReference type="EMBL" id="SDW20243.1"/>
    </source>
</evidence>